<name>A0A6G2D764_STREE</name>
<dbReference type="EMBL" id="WNHJ01001222">
    <property type="protein sequence ID" value="MTV64684.1"/>
    <property type="molecule type" value="Genomic_DNA"/>
</dbReference>
<dbReference type="Proteomes" id="UP000474228">
    <property type="component" value="Unassembled WGS sequence"/>
</dbReference>
<feature type="chain" id="PRO_5038743023" evidence="1">
    <location>
        <begin position="22"/>
        <end position="35"/>
    </location>
</feature>
<protein>
    <submittedName>
        <fullName evidence="2">Peptide ABC transporter substrate-binding protein</fullName>
    </submittedName>
</protein>
<proteinExistence type="predicted"/>
<evidence type="ECO:0000313" key="3">
    <source>
        <dbReference type="Proteomes" id="UP000474228"/>
    </source>
</evidence>
<feature type="non-terminal residue" evidence="2">
    <location>
        <position position="35"/>
    </location>
</feature>
<comment type="caution">
    <text evidence="2">The sequence shown here is derived from an EMBL/GenBank/DDBJ whole genome shotgun (WGS) entry which is preliminary data.</text>
</comment>
<sequence length="35" mass="3649">MKTKKWMLTAGVVLSTAVLLVACGKADKEADAPTT</sequence>
<organism evidence="2 3">
    <name type="scientific">Streptococcus pneumoniae</name>
    <dbReference type="NCBI Taxonomy" id="1313"/>
    <lineage>
        <taxon>Bacteria</taxon>
        <taxon>Bacillati</taxon>
        <taxon>Bacillota</taxon>
        <taxon>Bacilli</taxon>
        <taxon>Lactobacillales</taxon>
        <taxon>Streptococcaceae</taxon>
        <taxon>Streptococcus</taxon>
    </lineage>
</organism>
<evidence type="ECO:0000313" key="2">
    <source>
        <dbReference type="EMBL" id="MTV64684.1"/>
    </source>
</evidence>
<accession>A0A6G2D764</accession>
<keyword evidence="1" id="KW-0732">Signal</keyword>
<feature type="signal peptide" evidence="1">
    <location>
        <begin position="1"/>
        <end position="21"/>
    </location>
</feature>
<evidence type="ECO:0000256" key="1">
    <source>
        <dbReference type="SAM" id="SignalP"/>
    </source>
</evidence>
<dbReference type="PROSITE" id="PS51257">
    <property type="entry name" value="PROKAR_LIPOPROTEIN"/>
    <property type="match status" value="1"/>
</dbReference>
<reference evidence="2 3" key="1">
    <citation type="submission" date="2019-11" db="EMBL/GenBank/DDBJ databases">
        <title>Growth characteristics of pneumococcus vary with the chemical composition of the capsule and with environmental conditions.</title>
        <authorList>
            <person name="Tothpal A."/>
            <person name="Desobry K."/>
            <person name="Joshi S."/>
            <person name="Wyllie A.L."/>
            <person name="Weinberger D.M."/>
        </authorList>
    </citation>
    <scope>NUCLEOTIDE SEQUENCE [LARGE SCALE GENOMIC DNA]</scope>
    <source>
        <strain evidence="3">pnumococcus22F</strain>
    </source>
</reference>
<gene>
    <name evidence="2" type="ORF">GM539_15260</name>
</gene>
<dbReference type="AlphaFoldDB" id="A0A6G2D764"/>